<evidence type="ECO:0000256" key="10">
    <source>
        <dbReference type="SAM" id="Phobius"/>
    </source>
</evidence>
<dbReference type="GO" id="GO:0004930">
    <property type="term" value="F:G protein-coupled receptor activity"/>
    <property type="evidence" value="ECO:0007669"/>
    <property type="project" value="UniProtKB-KW"/>
</dbReference>
<dbReference type="PANTHER" id="PTHR24243:SF224">
    <property type="entry name" value="G-PROTEIN COUPLED RECEPTOR 19-RELATED"/>
    <property type="match status" value="1"/>
</dbReference>
<proteinExistence type="inferred from homology"/>
<feature type="transmembrane region" description="Helical" evidence="10">
    <location>
        <begin position="150"/>
        <end position="170"/>
    </location>
</feature>
<feature type="transmembrane region" description="Helical" evidence="10">
    <location>
        <begin position="33"/>
        <end position="59"/>
    </location>
</feature>
<dbReference type="SUPFAM" id="SSF81321">
    <property type="entry name" value="Family A G protein-coupled receptor-like"/>
    <property type="match status" value="1"/>
</dbReference>
<dbReference type="Proteomes" id="UP001186944">
    <property type="component" value="Unassembled WGS sequence"/>
</dbReference>
<protein>
    <recommendedName>
        <fullName evidence="11">G-protein coupled receptors family 1 profile domain-containing protein</fullName>
    </recommendedName>
</protein>
<reference evidence="12" key="1">
    <citation type="submission" date="2019-08" db="EMBL/GenBank/DDBJ databases">
        <title>The improved chromosome-level genome for the pearl oyster Pinctada fucata martensii using PacBio sequencing and Hi-C.</title>
        <authorList>
            <person name="Zheng Z."/>
        </authorList>
    </citation>
    <scope>NUCLEOTIDE SEQUENCE</scope>
    <source>
        <strain evidence="12">ZZ-2019</strain>
        <tissue evidence="12">Adductor muscle</tissue>
    </source>
</reference>
<keyword evidence="7 8" id="KW-0807">Transducer</keyword>
<feature type="transmembrane region" description="Helical" evidence="10">
    <location>
        <begin position="256"/>
        <end position="275"/>
    </location>
</feature>
<gene>
    <name evidence="12" type="ORF">FSP39_023790</name>
</gene>
<dbReference type="PRINTS" id="PR00237">
    <property type="entry name" value="GPCRRHODOPSN"/>
</dbReference>
<evidence type="ECO:0000256" key="2">
    <source>
        <dbReference type="ARBA" id="ARBA00022692"/>
    </source>
</evidence>
<dbReference type="InterPro" id="IPR017452">
    <property type="entry name" value="GPCR_Rhodpsn_7TM"/>
</dbReference>
<evidence type="ECO:0000256" key="6">
    <source>
        <dbReference type="ARBA" id="ARBA00023170"/>
    </source>
</evidence>
<dbReference type="GO" id="GO:0005886">
    <property type="term" value="C:plasma membrane"/>
    <property type="evidence" value="ECO:0007669"/>
    <property type="project" value="TreeGrafter"/>
</dbReference>
<dbReference type="PANTHER" id="PTHR24243">
    <property type="entry name" value="G-PROTEIN COUPLED RECEPTOR"/>
    <property type="match status" value="1"/>
</dbReference>
<keyword evidence="13" id="KW-1185">Reference proteome</keyword>
<comment type="subcellular location">
    <subcellularLocation>
        <location evidence="1">Membrane</location>
        <topology evidence="1">Multi-pass membrane protein</topology>
    </subcellularLocation>
</comment>
<evidence type="ECO:0000259" key="11">
    <source>
        <dbReference type="PROSITE" id="PS50262"/>
    </source>
</evidence>
<dbReference type="Pfam" id="PF00001">
    <property type="entry name" value="7tm_1"/>
    <property type="match status" value="1"/>
</dbReference>
<sequence length="425" mass="48606">MGNETDECHSWIDIQSIQEASIEELNNIHIPRYLGGICLLCLVVVLGLIGNIHVFLVYLRKSFNPSNYRIYVLWLASLDIFNCAVVAPLVIQYQLQSMTYPSNILCKIFRFLLYFTAVASTSSLVVIAIDRHRRVTNPLANQLSHKHAKLLCLVSFAVGVVLSWPAIFLYELTEVNSGVEGLAGNRCFFTSEVKAFQFFFNVILIAFFFIVSLTLIIVYLRIGREINRQQRFRDSVRRPSLRPLERNTRPRLNSTITLRTVTIAYILCALPHHALVIPILAMPNFDCILSLPAAVLYYTFIWTYFINSVLNPFIYGIKDPKFRSALKSVYSKNKTEKTVSRMISYIHDVNGNTEEQTAVKQRRGSANNGNCLHNENVEEQSESHKSQQHNADYKEQEQKQRSVSVQTVNMLNILHISSKMMTSLK</sequence>
<dbReference type="AlphaFoldDB" id="A0AA88XNR0"/>
<dbReference type="PROSITE" id="PS00237">
    <property type="entry name" value="G_PROTEIN_RECEP_F1_1"/>
    <property type="match status" value="1"/>
</dbReference>
<accession>A0AA88XNR0</accession>
<keyword evidence="2 8" id="KW-0812">Transmembrane</keyword>
<feature type="transmembrane region" description="Helical" evidence="10">
    <location>
        <begin position="198"/>
        <end position="222"/>
    </location>
</feature>
<feature type="region of interest" description="Disordered" evidence="9">
    <location>
        <begin position="361"/>
        <end position="402"/>
    </location>
</feature>
<dbReference type="EMBL" id="VSWD01000011">
    <property type="protein sequence ID" value="KAK3088795.1"/>
    <property type="molecule type" value="Genomic_DNA"/>
</dbReference>
<dbReference type="Gene3D" id="1.20.1070.10">
    <property type="entry name" value="Rhodopsin 7-helix transmembrane proteins"/>
    <property type="match status" value="1"/>
</dbReference>
<keyword evidence="6 8" id="KW-0675">Receptor</keyword>
<keyword evidence="5 10" id="KW-0472">Membrane</keyword>
<evidence type="ECO:0000256" key="9">
    <source>
        <dbReference type="SAM" id="MobiDB-lite"/>
    </source>
</evidence>
<feature type="domain" description="G-protein coupled receptors family 1 profile" evidence="11">
    <location>
        <begin position="50"/>
        <end position="315"/>
    </location>
</feature>
<feature type="compositionally biased region" description="Polar residues" evidence="9">
    <location>
        <begin position="361"/>
        <end position="373"/>
    </location>
</feature>
<name>A0AA88XNR0_PINIB</name>
<evidence type="ECO:0000256" key="3">
    <source>
        <dbReference type="ARBA" id="ARBA00022989"/>
    </source>
</evidence>
<comment type="caution">
    <text evidence="12">The sequence shown here is derived from an EMBL/GenBank/DDBJ whole genome shotgun (WGS) entry which is preliminary data.</text>
</comment>
<dbReference type="CDD" id="cd00637">
    <property type="entry name" value="7tm_classA_rhodopsin-like"/>
    <property type="match status" value="1"/>
</dbReference>
<keyword evidence="3 10" id="KW-1133">Transmembrane helix</keyword>
<evidence type="ECO:0000256" key="8">
    <source>
        <dbReference type="RuleBase" id="RU000688"/>
    </source>
</evidence>
<evidence type="ECO:0000256" key="4">
    <source>
        <dbReference type="ARBA" id="ARBA00023040"/>
    </source>
</evidence>
<organism evidence="12 13">
    <name type="scientific">Pinctada imbricata</name>
    <name type="common">Atlantic pearl-oyster</name>
    <name type="synonym">Pinctada martensii</name>
    <dbReference type="NCBI Taxonomy" id="66713"/>
    <lineage>
        <taxon>Eukaryota</taxon>
        <taxon>Metazoa</taxon>
        <taxon>Spiralia</taxon>
        <taxon>Lophotrochozoa</taxon>
        <taxon>Mollusca</taxon>
        <taxon>Bivalvia</taxon>
        <taxon>Autobranchia</taxon>
        <taxon>Pteriomorphia</taxon>
        <taxon>Pterioida</taxon>
        <taxon>Pterioidea</taxon>
        <taxon>Pteriidae</taxon>
        <taxon>Pinctada</taxon>
    </lineage>
</organism>
<evidence type="ECO:0000256" key="7">
    <source>
        <dbReference type="ARBA" id="ARBA00023224"/>
    </source>
</evidence>
<evidence type="ECO:0000256" key="5">
    <source>
        <dbReference type="ARBA" id="ARBA00023136"/>
    </source>
</evidence>
<comment type="similarity">
    <text evidence="8">Belongs to the G-protein coupled receptor 1 family.</text>
</comment>
<evidence type="ECO:0000313" key="13">
    <source>
        <dbReference type="Proteomes" id="UP001186944"/>
    </source>
</evidence>
<evidence type="ECO:0000256" key="1">
    <source>
        <dbReference type="ARBA" id="ARBA00004141"/>
    </source>
</evidence>
<feature type="transmembrane region" description="Helical" evidence="10">
    <location>
        <begin position="71"/>
        <end position="91"/>
    </location>
</feature>
<evidence type="ECO:0000313" key="12">
    <source>
        <dbReference type="EMBL" id="KAK3088795.1"/>
    </source>
</evidence>
<feature type="transmembrane region" description="Helical" evidence="10">
    <location>
        <begin position="111"/>
        <end position="129"/>
    </location>
</feature>
<dbReference type="PROSITE" id="PS50262">
    <property type="entry name" value="G_PROTEIN_RECEP_F1_2"/>
    <property type="match status" value="1"/>
</dbReference>
<feature type="compositionally biased region" description="Basic and acidic residues" evidence="9">
    <location>
        <begin position="381"/>
        <end position="400"/>
    </location>
</feature>
<dbReference type="InterPro" id="IPR000276">
    <property type="entry name" value="GPCR_Rhodpsn"/>
</dbReference>
<feature type="transmembrane region" description="Helical" evidence="10">
    <location>
        <begin position="295"/>
        <end position="317"/>
    </location>
</feature>
<keyword evidence="4 8" id="KW-0297">G-protein coupled receptor</keyword>